<keyword evidence="2" id="KW-1185">Reference proteome</keyword>
<dbReference type="STRING" id="199441.BkAM31D_13555"/>
<accession>A0A1X9MBL0</accession>
<dbReference type="RefSeq" id="WP_066149631.1">
    <property type="nucleotide sequence ID" value="NZ_CP020814.1"/>
</dbReference>
<sequence length="440" mass="50768">MVTSNQIKEAIKKHKLELPRYQKLFDYYIGKHKILSRKLPDKHKPNNKVVTLYPKKIINTMLGYFASMPLAYVSQSGNQNFLNDIKMINYLNNEEDTNAEIIKTFSIYGKCYELYFIDRNGNIRFNHYSPLEMYIERDSKNNILFGLRYWELKKDDNSKEIKVEVYDENGIYHFISSDGGNTYVSDNNENDLEHYFGEVPITIYLNNEEEQGDFEEIITQVDAINTLLSDAINSNESFVNAYLILAGYKATEKEDIEKMKQDGVLLLDDVGQAKFLTKDANAEFQNNLYETLDHLIHEQSDTPRLTSSKFSSNLSGQALKFHLFGLETKSSMKERKMEKALRKRIRMIVTMLNKQGKDYEPSDISFKFSRDIPADEAAITDQIAKLVNIVPLETLLSWHPKIQEPSLEIKKLKNGLDSTGLDADLRNRNQQILGSNNGAE</sequence>
<organism evidence="1 2">
    <name type="scientific">Halalkalibacter krulwichiae</name>
    <dbReference type="NCBI Taxonomy" id="199441"/>
    <lineage>
        <taxon>Bacteria</taxon>
        <taxon>Bacillati</taxon>
        <taxon>Bacillota</taxon>
        <taxon>Bacilli</taxon>
        <taxon>Bacillales</taxon>
        <taxon>Bacillaceae</taxon>
        <taxon>Halalkalibacter</taxon>
    </lineage>
</organism>
<dbReference type="InterPro" id="IPR021145">
    <property type="entry name" value="Portal_protein_SPP1_Gp6-like"/>
</dbReference>
<dbReference type="Proteomes" id="UP000193006">
    <property type="component" value="Chromosome"/>
</dbReference>
<evidence type="ECO:0000313" key="1">
    <source>
        <dbReference type="EMBL" id="ARK30778.1"/>
    </source>
</evidence>
<dbReference type="EMBL" id="CP020814">
    <property type="protein sequence ID" value="ARK30778.1"/>
    <property type="molecule type" value="Genomic_DNA"/>
</dbReference>
<gene>
    <name evidence="1" type="ORF">BkAM31D_13555</name>
</gene>
<dbReference type="KEGG" id="bkw:BkAM31D_13555"/>
<evidence type="ECO:0000313" key="2">
    <source>
        <dbReference type="Proteomes" id="UP000193006"/>
    </source>
</evidence>
<proteinExistence type="predicted"/>
<dbReference type="InterPro" id="IPR006428">
    <property type="entry name" value="Portal_SPP1-type"/>
</dbReference>
<reference evidence="1 2" key="1">
    <citation type="submission" date="2017-04" db="EMBL/GenBank/DDBJ databases">
        <title>Bacillus krulwichiae AM31D Genome sequencing and assembly.</title>
        <authorList>
            <person name="Krulwich T.A."/>
            <person name="Anastor L."/>
            <person name="Ehrlich R."/>
            <person name="Ehrlich G.D."/>
            <person name="Janto B."/>
        </authorList>
    </citation>
    <scope>NUCLEOTIDE SEQUENCE [LARGE SCALE GENOMIC DNA]</scope>
    <source>
        <strain evidence="1 2">AM31D</strain>
    </source>
</reference>
<protein>
    <submittedName>
        <fullName evidence="1">Phage portal protein, SPP1 Gp6-like</fullName>
    </submittedName>
</protein>
<name>A0A1X9MBL0_9BACI</name>
<dbReference type="Pfam" id="PF05133">
    <property type="entry name" value="SPP1_portal"/>
    <property type="match status" value="1"/>
</dbReference>
<dbReference type="NCBIfam" id="TIGR01538">
    <property type="entry name" value="portal_SPP1"/>
    <property type="match status" value="1"/>
</dbReference>
<dbReference type="AlphaFoldDB" id="A0A1X9MBL0"/>